<sequence length="406" mass="42754">MPYVLGVDVGTTHTAAAVCRLGDSTREAEIAVVAPSLLQLTDAGSFAVGDVDPGGWTAWGFSRRVGDAVPLVLGPETCSAEELTALMIMWIAGQVMAREGVPAQHVAVAHPVGWGPYRRGLLHQALRQVGIDNATLLPEPVAAAENHAARDRVPVGSTLAVYSMGSHAFSCSLVRRTPGRTFEVLSGVDTVDHHAGTDFDDALGTLIRGKLGKGANEVSALECGKAKTVLSHAPHVDIRGVTITRAEFAEEIRPAVEHSVQTLVRTVGDTKLDAVLLVGGAVRVPAIPDALAAALDCRILAEAAPETSVVKGAALAARLLVEGPEEEPEPPTTSVMARSDDLSLRFPVGEIVTHDQEITAPPPRPPVDITPLDLPERSSVKRVVRGLKPAGARRSTHDDDDDEDSR</sequence>
<dbReference type="InterPro" id="IPR013126">
    <property type="entry name" value="Hsp_70_fam"/>
</dbReference>
<keyword evidence="1" id="KW-0547">Nucleotide-binding</keyword>
<evidence type="ECO:0000313" key="6">
    <source>
        <dbReference type="Proteomes" id="UP000316639"/>
    </source>
</evidence>
<evidence type="ECO:0000313" key="5">
    <source>
        <dbReference type="EMBL" id="TWP49971.1"/>
    </source>
</evidence>
<accession>A0A563EQM9</accession>
<dbReference type="GO" id="GO:0030968">
    <property type="term" value="P:endoplasmic reticulum unfolded protein response"/>
    <property type="evidence" value="ECO:0007669"/>
    <property type="project" value="TreeGrafter"/>
</dbReference>
<dbReference type="CDD" id="cd10170">
    <property type="entry name" value="ASKHA_NBD_HSP70"/>
    <property type="match status" value="1"/>
</dbReference>
<dbReference type="InterPro" id="IPR043129">
    <property type="entry name" value="ATPase_NBD"/>
</dbReference>
<dbReference type="Gene3D" id="3.90.640.10">
    <property type="entry name" value="Actin, Chain A, domain 4"/>
    <property type="match status" value="1"/>
</dbReference>
<evidence type="ECO:0000256" key="3">
    <source>
        <dbReference type="ARBA" id="ARBA00023186"/>
    </source>
</evidence>
<dbReference type="GO" id="GO:0140662">
    <property type="term" value="F:ATP-dependent protein folding chaperone"/>
    <property type="evidence" value="ECO:0007669"/>
    <property type="project" value="InterPro"/>
</dbReference>
<dbReference type="AlphaFoldDB" id="A0A563EQM9"/>
<name>A0A563EQM9_9PSEU</name>
<dbReference type="SUPFAM" id="SSF53067">
    <property type="entry name" value="Actin-like ATPase domain"/>
    <property type="match status" value="2"/>
</dbReference>
<keyword evidence="6" id="KW-1185">Reference proteome</keyword>
<reference evidence="5 6" key="1">
    <citation type="submission" date="2019-07" db="EMBL/GenBank/DDBJ databases">
        <title>Lentzea xizangensis sp. nov., isolated from Qinghai-Tibetan Plateau Soils.</title>
        <authorList>
            <person name="Huang J."/>
        </authorList>
    </citation>
    <scope>NUCLEOTIDE SEQUENCE [LARGE SCALE GENOMIC DNA]</scope>
    <source>
        <strain evidence="5 6">FXJ1.1311</strain>
    </source>
</reference>
<dbReference type="PANTHER" id="PTHR45639">
    <property type="entry name" value="HSC70CB, ISOFORM G-RELATED"/>
    <property type="match status" value="1"/>
</dbReference>
<dbReference type="PANTHER" id="PTHR45639:SF3">
    <property type="entry name" value="HYPOXIA UP-REGULATED PROTEIN 1"/>
    <property type="match status" value="1"/>
</dbReference>
<dbReference type="Proteomes" id="UP000316639">
    <property type="component" value="Unassembled WGS sequence"/>
</dbReference>
<proteinExistence type="predicted"/>
<dbReference type="Pfam" id="PF00012">
    <property type="entry name" value="HSP70"/>
    <property type="match status" value="1"/>
</dbReference>
<dbReference type="EMBL" id="VOBR01000014">
    <property type="protein sequence ID" value="TWP49971.1"/>
    <property type="molecule type" value="Genomic_DNA"/>
</dbReference>
<evidence type="ECO:0000256" key="2">
    <source>
        <dbReference type="ARBA" id="ARBA00022840"/>
    </source>
</evidence>
<dbReference type="PRINTS" id="PR00301">
    <property type="entry name" value="HEATSHOCK70"/>
</dbReference>
<keyword evidence="3" id="KW-0143">Chaperone</keyword>
<evidence type="ECO:0000256" key="4">
    <source>
        <dbReference type="SAM" id="MobiDB-lite"/>
    </source>
</evidence>
<comment type="caution">
    <text evidence="5">The sequence shown here is derived from an EMBL/GenBank/DDBJ whole genome shotgun (WGS) entry which is preliminary data.</text>
</comment>
<organism evidence="5 6">
    <name type="scientific">Lentzea tibetensis</name>
    <dbReference type="NCBI Taxonomy" id="2591470"/>
    <lineage>
        <taxon>Bacteria</taxon>
        <taxon>Bacillati</taxon>
        <taxon>Actinomycetota</taxon>
        <taxon>Actinomycetes</taxon>
        <taxon>Pseudonocardiales</taxon>
        <taxon>Pseudonocardiaceae</taxon>
        <taxon>Lentzea</taxon>
    </lineage>
</organism>
<dbReference type="GO" id="GO:0005524">
    <property type="term" value="F:ATP binding"/>
    <property type="evidence" value="ECO:0007669"/>
    <property type="project" value="UniProtKB-KW"/>
</dbReference>
<dbReference type="OrthoDB" id="9766019at2"/>
<protein>
    <submittedName>
        <fullName evidence="5">Hsp70 family protein</fullName>
    </submittedName>
</protein>
<evidence type="ECO:0000256" key="1">
    <source>
        <dbReference type="ARBA" id="ARBA00022741"/>
    </source>
</evidence>
<feature type="region of interest" description="Disordered" evidence="4">
    <location>
        <begin position="354"/>
        <end position="406"/>
    </location>
</feature>
<keyword evidence="2" id="KW-0067">ATP-binding</keyword>
<dbReference type="Gene3D" id="3.30.420.40">
    <property type="match status" value="2"/>
</dbReference>
<gene>
    <name evidence="5" type="ORF">FKR81_22330</name>
</gene>